<keyword evidence="2" id="KW-0328">Glycosyltransferase</keyword>
<dbReference type="InterPro" id="IPR002213">
    <property type="entry name" value="UDP_glucos_trans"/>
</dbReference>
<dbReference type="FunFam" id="3.40.50.2000:FF:000040">
    <property type="entry name" value="UDP-glycosyltransferase 76C1"/>
    <property type="match status" value="1"/>
</dbReference>
<protein>
    <submittedName>
        <fullName evidence="4">Uncharacterized protein</fullName>
    </submittedName>
</protein>
<evidence type="ECO:0000313" key="5">
    <source>
        <dbReference type="Proteomes" id="UP000701853"/>
    </source>
</evidence>
<dbReference type="AlphaFoldDB" id="A0A8J5ZGT4"/>
<comment type="similarity">
    <text evidence="1">Belongs to the UDP-glycosyltransferase family.</text>
</comment>
<dbReference type="Proteomes" id="UP000701853">
    <property type="component" value="Chromosome 2"/>
</dbReference>
<proteinExistence type="inferred from homology"/>
<sequence length="492" mass="55272">MESQTETHRKQKKWLRLLLFPLPFQGHVSPMLQLANLLYSKGFSITIIHTCFISSPKYPSKNPHFTFHSIPNGLSKSECSNADNLVSLVSLLNANCAEPFRDCLVKLLSYVSDEPVAGLISDSTWKFTDSIAKSLQLPRFVLRTTNISSFLALAALPLLQEKGYLPKQGSSLNSNQICHNHFSKSYLTTVFSPSESLEEKPVIELSPLKVKDIPVFKTQDQEGLHQTIAALVEKTKSCTGVIWNSFEELEHGSLTDFLHNFPVPIFPIGPLHKYFPVPSTSLLSQDQSAISWLNKQAPKSVIYVSFGSVASIEKSEFVEIAWGLANSEQPFLWVVRPGSVIGSEWLEPLPKGFMEEIKERGHIVKWAPQQEVLAHTAVGGFWTHSGWNSTLESICEGVPMICHPCFGDQRVNARYVSDVWRIGVHLENKVDRFEIAKVVRKLLVEAEGHEIRDRILQFKKMANQSTQQQGSSYRSLESLVSLILSSQSQRKL</sequence>
<dbReference type="GO" id="GO:0080044">
    <property type="term" value="F:quercetin 7-O-glucosyltransferase activity"/>
    <property type="evidence" value="ECO:0007669"/>
    <property type="project" value="TreeGrafter"/>
</dbReference>
<dbReference type="PANTHER" id="PTHR11926:SF1374">
    <property type="entry name" value="UDP-GLYCOSYLTRANSFERASE 76F1-RELATED"/>
    <property type="match status" value="1"/>
</dbReference>
<evidence type="ECO:0000256" key="3">
    <source>
        <dbReference type="ARBA" id="ARBA00022679"/>
    </source>
</evidence>
<keyword evidence="3" id="KW-0808">Transferase</keyword>
<evidence type="ECO:0000313" key="4">
    <source>
        <dbReference type="EMBL" id="KAG8501433.1"/>
    </source>
</evidence>
<evidence type="ECO:0000256" key="1">
    <source>
        <dbReference type="ARBA" id="ARBA00009995"/>
    </source>
</evidence>
<dbReference type="SUPFAM" id="SSF53756">
    <property type="entry name" value="UDP-Glycosyltransferase/glycogen phosphorylase"/>
    <property type="match status" value="1"/>
</dbReference>
<dbReference type="Pfam" id="PF00201">
    <property type="entry name" value="UDPGT"/>
    <property type="match status" value="1"/>
</dbReference>
<accession>A0A8J5ZGT4</accession>
<gene>
    <name evidence="4" type="ORF">CXB51_003748</name>
</gene>
<name>A0A8J5ZGT4_9ROSI</name>
<dbReference type="Gene3D" id="3.40.50.2000">
    <property type="entry name" value="Glycogen Phosphorylase B"/>
    <property type="match status" value="2"/>
</dbReference>
<dbReference type="OrthoDB" id="5835829at2759"/>
<keyword evidence="5" id="KW-1185">Reference proteome</keyword>
<dbReference type="GO" id="GO:0080043">
    <property type="term" value="F:quercetin 3-O-glucosyltransferase activity"/>
    <property type="evidence" value="ECO:0007669"/>
    <property type="project" value="TreeGrafter"/>
</dbReference>
<dbReference type="EMBL" id="JAHUZN010000002">
    <property type="protein sequence ID" value="KAG8501433.1"/>
    <property type="molecule type" value="Genomic_DNA"/>
</dbReference>
<dbReference type="CDD" id="cd03784">
    <property type="entry name" value="GT1_Gtf-like"/>
    <property type="match status" value="1"/>
</dbReference>
<organism evidence="4 5">
    <name type="scientific">Gossypium anomalum</name>
    <dbReference type="NCBI Taxonomy" id="47600"/>
    <lineage>
        <taxon>Eukaryota</taxon>
        <taxon>Viridiplantae</taxon>
        <taxon>Streptophyta</taxon>
        <taxon>Embryophyta</taxon>
        <taxon>Tracheophyta</taxon>
        <taxon>Spermatophyta</taxon>
        <taxon>Magnoliopsida</taxon>
        <taxon>eudicotyledons</taxon>
        <taxon>Gunneridae</taxon>
        <taxon>Pentapetalae</taxon>
        <taxon>rosids</taxon>
        <taxon>malvids</taxon>
        <taxon>Malvales</taxon>
        <taxon>Malvaceae</taxon>
        <taxon>Malvoideae</taxon>
        <taxon>Gossypium</taxon>
    </lineage>
</organism>
<dbReference type="PANTHER" id="PTHR11926">
    <property type="entry name" value="GLUCOSYL/GLUCURONOSYL TRANSFERASES"/>
    <property type="match status" value="1"/>
</dbReference>
<reference evidence="4 5" key="1">
    <citation type="journal article" date="2021" name="bioRxiv">
        <title>The Gossypium anomalum genome as a resource for cotton improvement and evolutionary analysis of hybrid incompatibility.</title>
        <authorList>
            <person name="Grover C.E."/>
            <person name="Yuan D."/>
            <person name="Arick M.A."/>
            <person name="Miller E.R."/>
            <person name="Hu G."/>
            <person name="Peterson D.G."/>
            <person name="Wendel J.F."/>
            <person name="Udall J.A."/>
        </authorList>
    </citation>
    <scope>NUCLEOTIDE SEQUENCE [LARGE SCALE GENOMIC DNA]</scope>
    <source>
        <strain evidence="4">JFW-Udall</strain>
        <tissue evidence="4">Leaf</tissue>
    </source>
</reference>
<comment type="caution">
    <text evidence="4">The sequence shown here is derived from an EMBL/GenBank/DDBJ whole genome shotgun (WGS) entry which is preliminary data.</text>
</comment>
<evidence type="ECO:0000256" key="2">
    <source>
        <dbReference type="ARBA" id="ARBA00022676"/>
    </source>
</evidence>